<evidence type="ECO:0000256" key="8">
    <source>
        <dbReference type="ARBA" id="ARBA00041832"/>
    </source>
</evidence>
<evidence type="ECO:0000256" key="2">
    <source>
        <dbReference type="ARBA" id="ARBA00022553"/>
    </source>
</evidence>
<feature type="region of interest" description="Disordered" evidence="11">
    <location>
        <begin position="453"/>
        <end position="472"/>
    </location>
</feature>
<dbReference type="Proteomes" id="UP000007799">
    <property type="component" value="Unassembled WGS sequence"/>
</dbReference>
<name>F2UBI7_SALR5</name>
<dbReference type="GO" id="GO:0005634">
    <property type="term" value="C:nucleus"/>
    <property type="evidence" value="ECO:0007669"/>
    <property type="project" value="TreeGrafter"/>
</dbReference>
<keyword evidence="6" id="KW-0520">NAD</keyword>
<dbReference type="OMA" id="CMEHEGS"/>
<dbReference type="GO" id="GO:0046872">
    <property type="term" value="F:metal ion binding"/>
    <property type="evidence" value="ECO:0007669"/>
    <property type="project" value="UniProtKB-KW"/>
</dbReference>
<evidence type="ECO:0000256" key="5">
    <source>
        <dbReference type="ARBA" id="ARBA00022833"/>
    </source>
</evidence>
<evidence type="ECO:0000256" key="4">
    <source>
        <dbReference type="ARBA" id="ARBA00022723"/>
    </source>
</evidence>
<keyword evidence="3" id="KW-0808">Transferase</keyword>
<dbReference type="KEGG" id="sre:PTSG_05548"/>
<evidence type="ECO:0000313" key="14">
    <source>
        <dbReference type="Proteomes" id="UP000007799"/>
    </source>
</evidence>
<keyword evidence="14" id="KW-1185">Reference proteome</keyword>
<evidence type="ECO:0000256" key="1">
    <source>
        <dbReference type="ARBA" id="ARBA00001947"/>
    </source>
</evidence>
<keyword evidence="2" id="KW-0597">Phosphoprotein</keyword>
<dbReference type="Gene3D" id="2.20.28.200">
    <property type="match status" value="1"/>
</dbReference>
<accession>F2UBI7</accession>
<organism evidence="14">
    <name type="scientific">Salpingoeca rosetta (strain ATCC 50818 / BSB-021)</name>
    <dbReference type="NCBI Taxonomy" id="946362"/>
    <lineage>
        <taxon>Eukaryota</taxon>
        <taxon>Choanoflagellata</taxon>
        <taxon>Craspedida</taxon>
        <taxon>Salpingoecidae</taxon>
        <taxon>Salpingoeca</taxon>
    </lineage>
</organism>
<evidence type="ECO:0000256" key="3">
    <source>
        <dbReference type="ARBA" id="ARBA00022679"/>
    </source>
</evidence>
<dbReference type="AlphaFoldDB" id="F2UBI7"/>
<evidence type="ECO:0000256" key="6">
    <source>
        <dbReference type="ARBA" id="ARBA00023027"/>
    </source>
</evidence>
<evidence type="ECO:0000256" key="11">
    <source>
        <dbReference type="SAM" id="MobiDB-lite"/>
    </source>
</evidence>
<dbReference type="InterPro" id="IPR003000">
    <property type="entry name" value="Sirtuin"/>
</dbReference>
<dbReference type="GO" id="GO:0017136">
    <property type="term" value="F:histone deacetylase activity, NAD-dependent"/>
    <property type="evidence" value="ECO:0007669"/>
    <property type="project" value="TreeGrafter"/>
</dbReference>
<feature type="binding site" evidence="10">
    <location>
        <position position="343"/>
    </location>
    <ligand>
        <name>Zn(2+)</name>
        <dbReference type="ChEBI" id="CHEBI:29105"/>
    </ligand>
</feature>
<dbReference type="GeneID" id="16073993"/>
<feature type="domain" description="Deacetylase sirtuin-type" evidence="12">
    <location>
        <begin position="163"/>
        <end position="436"/>
    </location>
</feature>
<dbReference type="PROSITE" id="PS50305">
    <property type="entry name" value="SIRTUIN"/>
    <property type="match status" value="1"/>
</dbReference>
<dbReference type="eggNOG" id="KOG1905">
    <property type="taxonomic scope" value="Eukaryota"/>
</dbReference>
<sequence>MHVCALRSCGKAIDEAAAQVATTANIRGLTAALKAGKTAVNWKVVGRNTGDAYFHRACFDALQASLRRRRGNRSTAALETKRAKRGNDGVQANTDGPAGSVMESGLRRSSRLRRAPATTAEAKSTAALSPLSRESFDEGPQLTGRERAVFEEAMSTAEYTDSLEDIKAKAAAVASLIKDINAAHSDGGVCFFTGAGISTNAGIGDYRGRKGKWTEEDTGVTTDEDGGIDYEALRPTFTHEAIAKMVGDNTAAFVITQNCDCLHGLSGVPADKLAELHGNVFVEVCSRCRTRYMCSQYVLDDESEAVVESGKIPKGSHVEVCPTCGLNHFTGRYCSRTIQGKRCNGKLKDTIINFGDDLEEPILTAAERAAAKCKLMISLGSSMTVTPANSLVDTAPKLVVVNRQLTDYDKKAKRTARVFADTDTFMRLLMEHLLPDKELERWDEFVEKTKRRSYDAARQPDAKPIVIPQPHA</sequence>
<dbReference type="SUPFAM" id="SSF52467">
    <property type="entry name" value="DHS-like NAD/FAD-binding domain"/>
    <property type="match status" value="1"/>
</dbReference>
<protein>
    <recommendedName>
        <fullName evidence="9">Regulatory protein SIR2 homolog 7</fullName>
    </recommendedName>
    <alternativeName>
        <fullName evidence="8">SIR2-like protein 7</fullName>
    </alternativeName>
</protein>
<dbReference type="PANTHER" id="PTHR11085">
    <property type="entry name" value="NAD-DEPENDENT PROTEIN DEACYLASE SIRTUIN-5, MITOCHONDRIAL-RELATED"/>
    <property type="match status" value="1"/>
</dbReference>
<dbReference type="PANTHER" id="PTHR11085:SF1">
    <property type="entry name" value="NAD-DEPENDENT PROTEIN DEACETYLASE SIRTUIN-7"/>
    <property type="match status" value="1"/>
</dbReference>
<feature type="binding site" evidence="10">
    <location>
        <position position="285"/>
    </location>
    <ligand>
        <name>Zn(2+)</name>
        <dbReference type="ChEBI" id="CHEBI:29105"/>
    </ligand>
</feature>
<comment type="similarity">
    <text evidence="7">Belongs to the sirtuin family. Class IV subfamily.</text>
</comment>
<evidence type="ECO:0000259" key="12">
    <source>
        <dbReference type="PROSITE" id="PS50305"/>
    </source>
</evidence>
<dbReference type="Gene3D" id="3.40.50.1220">
    <property type="entry name" value="TPP-binding domain"/>
    <property type="match status" value="1"/>
</dbReference>
<evidence type="ECO:0000256" key="9">
    <source>
        <dbReference type="ARBA" id="ARBA00043038"/>
    </source>
</evidence>
<dbReference type="RefSeq" id="XP_004993416.1">
    <property type="nucleotide sequence ID" value="XM_004993359.1"/>
</dbReference>
<dbReference type="InterPro" id="IPR026590">
    <property type="entry name" value="Ssirtuin_cat_dom"/>
</dbReference>
<keyword evidence="5 10" id="KW-0862">Zinc</keyword>
<dbReference type="InParanoid" id="F2UBI7"/>
<feature type="region of interest" description="Disordered" evidence="11">
    <location>
        <begin position="70"/>
        <end position="143"/>
    </location>
</feature>
<feature type="active site" description="Proton acceptor" evidence="10">
    <location>
        <position position="277"/>
    </location>
</feature>
<dbReference type="EMBL" id="GL832967">
    <property type="protein sequence ID" value="EGD73853.1"/>
    <property type="molecule type" value="Genomic_DNA"/>
</dbReference>
<proteinExistence type="inferred from homology"/>
<evidence type="ECO:0000256" key="7">
    <source>
        <dbReference type="ARBA" id="ARBA00038170"/>
    </source>
</evidence>
<evidence type="ECO:0000313" key="13">
    <source>
        <dbReference type="EMBL" id="EGD73853.1"/>
    </source>
</evidence>
<reference evidence="13" key="1">
    <citation type="submission" date="2009-08" db="EMBL/GenBank/DDBJ databases">
        <title>Annotation of Salpingoeca rosetta.</title>
        <authorList>
            <consortium name="The Broad Institute Genome Sequencing Platform"/>
            <person name="Russ C."/>
            <person name="Cuomo C."/>
            <person name="Burger G."/>
            <person name="Gray M.W."/>
            <person name="Holland P.W.H."/>
            <person name="King N."/>
            <person name="Lang F.B.F."/>
            <person name="Roger A.J."/>
            <person name="Ruiz-Trillo I."/>
            <person name="Young S.K."/>
            <person name="Zeng Q."/>
            <person name="Gargeya S."/>
            <person name="Alvarado L."/>
            <person name="Berlin A."/>
            <person name="Chapman S.B."/>
            <person name="Chen Z."/>
            <person name="Freedman E."/>
            <person name="Gellesch M."/>
            <person name="Goldberg J."/>
            <person name="Griggs A."/>
            <person name="Gujja S."/>
            <person name="Heilman E."/>
            <person name="Heiman D."/>
            <person name="Howarth C."/>
            <person name="Mehta T."/>
            <person name="Neiman D."/>
            <person name="Pearson M."/>
            <person name="Roberts A."/>
            <person name="Saif S."/>
            <person name="Shea T."/>
            <person name="Shenoy N."/>
            <person name="Sisk P."/>
            <person name="Stolte C."/>
            <person name="Sykes S."/>
            <person name="White J."/>
            <person name="Yandava C."/>
            <person name="Haas B."/>
            <person name="Nusbaum C."/>
            <person name="Birren B."/>
        </authorList>
    </citation>
    <scope>NUCLEOTIDE SEQUENCE [LARGE SCALE GENOMIC DNA]</scope>
    <source>
        <strain evidence="13">ATCC 50818</strain>
    </source>
</reference>
<dbReference type="GO" id="GO:0070403">
    <property type="term" value="F:NAD+ binding"/>
    <property type="evidence" value="ECO:0007669"/>
    <property type="project" value="InterPro"/>
</dbReference>
<dbReference type="OrthoDB" id="424302at2759"/>
<gene>
    <name evidence="13" type="ORF">PTSG_05548</name>
</gene>
<dbReference type="Pfam" id="PF02146">
    <property type="entry name" value="SIR2"/>
    <property type="match status" value="1"/>
</dbReference>
<evidence type="ECO:0000256" key="10">
    <source>
        <dbReference type="PROSITE-ProRule" id="PRU00236"/>
    </source>
</evidence>
<feature type="binding site" evidence="10">
    <location>
        <position position="321"/>
    </location>
    <ligand>
        <name>Zn(2+)</name>
        <dbReference type="ChEBI" id="CHEBI:29105"/>
    </ligand>
</feature>
<dbReference type="STRING" id="946362.F2UBI7"/>
<feature type="binding site" evidence="10">
    <location>
        <position position="288"/>
    </location>
    <ligand>
        <name>Zn(2+)</name>
        <dbReference type="ChEBI" id="CHEBI:29105"/>
    </ligand>
</feature>
<dbReference type="FunCoup" id="F2UBI7">
    <property type="interactions" value="879"/>
</dbReference>
<keyword evidence="4 10" id="KW-0479">Metal-binding</keyword>
<dbReference type="InterPro" id="IPR050134">
    <property type="entry name" value="NAD-dep_sirtuin_deacylases"/>
</dbReference>
<comment type="cofactor">
    <cofactor evidence="1">
        <name>Zn(2+)</name>
        <dbReference type="ChEBI" id="CHEBI:29105"/>
    </cofactor>
</comment>
<dbReference type="InterPro" id="IPR029035">
    <property type="entry name" value="DHS-like_NAD/FAD-binding_dom"/>
</dbReference>